<protein>
    <submittedName>
        <fullName evidence="1">DUF4259 domain-containing protein</fullName>
    </submittedName>
</protein>
<proteinExistence type="predicted"/>
<name>A0AAP4BV61_9CORY</name>
<gene>
    <name evidence="1" type="ORF">QPX54_10240</name>
</gene>
<reference evidence="1" key="1">
    <citation type="submission" date="2023-05" db="EMBL/GenBank/DDBJ databases">
        <title>Metabolic capabilities are highly conserved among human nasal-associated Corynebacterium species in pangenomic analyses.</title>
        <authorList>
            <person name="Tran T.H."/>
            <person name="Roberts A.Q."/>
            <person name="Escapa I.F."/>
            <person name="Gao W."/>
            <person name="Conlan S."/>
            <person name="Kong H."/>
            <person name="Segre J.A."/>
            <person name="Kelly M.S."/>
            <person name="Lemon K.P."/>
        </authorList>
    </citation>
    <scope>NUCLEOTIDE SEQUENCE</scope>
    <source>
        <strain evidence="1">KPL2654</strain>
    </source>
</reference>
<dbReference type="RefSeq" id="WP_049148611.1">
    <property type="nucleotide sequence ID" value="NZ_CP100361.1"/>
</dbReference>
<evidence type="ECO:0000313" key="2">
    <source>
        <dbReference type="Proteomes" id="UP001226160"/>
    </source>
</evidence>
<organism evidence="1 2">
    <name type="scientific">Corynebacterium propinquum</name>
    <dbReference type="NCBI Taxonomy" id="43769"/>
    <lineage>
        <taxon>Bacteria</taxon>
        <taxon>Bacillati</taxon>
        <taxon>Actinomycetota</taxon>
        <taxon>Actinomycetes</taxon>
        <taxon>Mycobacteriales</taxon>
        <taxon>Corynebacteriaceae</taxon>
        <taxon>Corynebacterium</taxon>
    </lineage>
</organism>
<dbReference type="EMBL" id="JASNVP010000010">
    <property type="protein sequence ID" value="MDK4326877.1"/>
    <property type="molecule type" value="Genomic_DNA"/>
</dbReference>
<dbReference type="Pfam" id="PF14078">
    <property type="entry name" value="DUF4259"/>
    <property type="match status" value="1"/>
</dbReference>
<accession>A0AAP4BV61</accession>
<sequence>MTSWDEAIFTDDNSQDFLDELVDLDDDDIIESVRDACLLAAGNDATEVEAHHGLVAATIAAIWAGAPFSAGDAVAEYPFIRELAGTTDEQLTEAAAELLDGVDGDYDLDPFLEALS</sequence>
<dbReference type="AlphaFoldDB" id="A0AAP4BV61"/>
<dbReference type="InterPro" id="IPR025355">
    <property type="entry name" value="DUF4259"/>
</dbReference>
<dbReference type="Proteomes" id="UP001226160">
    <property type="component" value="Unassembled WGS sequence"/>
</dbReference>
<comment type="caution">
    <text evidence="1">The sequence shown here is derived from an EMBL/GenBank/DDBJ whole genome shotgun (WGS) entry which is preliminary data.</text>
</comment>
<evidence type="ECO:0000313" key="1">
    <source>
        <dbReference type="EMBL" id="MDK4326877.1"/>
    </source>
</evidence>